<name>A0A0C2MT24_THEKT</name>
<sequence>MLSNPIIDLGLCTHLISGGYHDVRQFCDKMNTSVVFVPWEENSTEVRVMVVRMFYQRVAETYLPEMTLICQQNFLTQSINKLKLHVNNKKEVPPRLELGLLDSKSRVLTITPRDHIVLVSK</sequence>
<comment type="caution">
    <text evidence="1">The sequence shown here is derived from an EMBL/GenBank/DDBJ whole genome shotgun (WGS) entry which is preliminary data.</text>
</comment>
<evidence type="ECO:0000313" key="2">
    <source>
        <dbReference type="Proteomes" id="UP000031668"/>
    </source>
</evidence>
<organism evidence="1 2">
    <name type="scientific">Thelohanellus kitauei</name>
    <name type="common">Myxosporean</name>
    <dbReference type="NCBI Taxonomy" id="669202"/>
    <lineage>
        <taxon>Eukaryota</taxon>
        <taxon>Metazoa</taxon>
        <taxon>Cnidaria</taxon>
        <taxon>Myxozoa</taxon>
        <taxon>Myxosporea</taxon>
        <taxon>Bivalvulida</taxon>
        <taxon>Platysporina</taxon>
        <taxon>Myxobolidae</taxon>
        <taxon>Thelohanellus</taxon>
    </lineage>
</organism>
<dbReference type="OrthoDB" id="10064936at2759"/>
<dbReference type="AlphaFoldDB" id="A0A0C2MT24"/>
<dbReference type="EMBL" id="JWZT01003221">
    <property type="protein sequence ID" value="KII67370.1"/>
    <property type="molecule type" value="Genomic_DNA"/>
</dbReference>
<dbReference type="Proteomes" id="UP000031668">
    <property type="component" value="Unassembled WGS sequence"/>
</dbReference>
<proteinExistence type="predicted"/>
<gene>
    <name evidence="1" type="ORF">RF11_07680</name>
</gene>
<protein>
    <submittedName>
        <fullName evidence="1">Uncharacterized protein</fullName>
    </submittedName>
</protein>
<keyword evidence="2" id="KW-1185">Reference proteome</keyword>
<accession>A0A0C2MT24</accession>
<reference evidence="1 2" key="1">
    <citation type="journal article" date="2014" name="Genome Biol. Evol.">
        <title>The genome of the myxosporean Thelohanellus kitauei shows adaptations to nutrient acquisition within its fish host.</title>
        <authorList>
            <person name="Yang Y."/>
            <person name="Xiong J."/>
            <person name="Zhou Z."/>
            <person name="Huo F."/>
            <person name="Miao W."/>
            <person name="Ran C."/>
            <person name="Liu Y."/>
            <person name="Zhang J."/>
            <person name="Feng J."/>
            <person name="Wang M."/>
            <person name="Wang M."/>
            <person name="Wang L."/>
            <person name="Yao B."/>
        </authorList>
    </citation>
    <scope>NUCLEOTIDE SEQUENCE [LARGE SCALE GENOMIC DNA]</scope>
    <source>
        <strain evidence="1">Wuqing</strain>
    </source>
</reference>
<evidence type="ECO:0000313" key="1">
    <source>
        <dbReference type="EMBL" id="KII67370.1"/>
    </source>
</evidence>